<keyword evidence="1" id="KW-0812">Transmembrane</keyword>
<accession>A0A1G8WAV2</accession>
<evidence type="ECO:0000313" key="2">
    <source>
        <dbReference type="EMBL" id="SDJ74865.1"/>
    </source>
</evidence>
<dbReference type="AlphaFoldDB" id="A0A1G8WAV2"/>
<proteinExistence type="predicted"/>
<gene>
    <name evidence="2" type="ORF">SAMN04490247_3079</name>
</gene>
<dbReference type="STRING" id="86666.SAMN04490247_3079"/>
<feature type="transmembrane region" description="Helical" evidence="1">
    <location>
        <begin position="67"/>
        <end position="85"/>
    </location>
</feature>
<sequence length="86" mass="10085">MKPIHSKLEEWQGFLLLFIGAGSILVIFNWRTLWLYALLFYTVSVSIGLDGLFLYQKKQLNGSIRQLLQAFLLFLFTTLWFLTILL</sequence>
<name>A0A1G8WAV2_9BACI</name>
<keyword evidence="1" id="KW-0472">Membrane</keyword>
<reference evidence="3" key="1">
    <citation type="submission" date="2016-10" db="EMBL/GenBank/DDBJ databases">
        <authorList>
            <person name="Varghese N."/>
            <person name="Submissions S."/>
        </authorList>
    </citation>
    <scope>NUCLEOTIDE SEQUENCE [LARGE SCALE GENOMIC DNA]</scope>
    <source>
        <strain evidence="3">DSM 4771</strain>
    </source>
</reference>
<keyword evidence="1" id="KW-1133">Transmembrane helix</keyword>
<keyword evidence="3" id="KW-1185">Reference proteome</keyword>
<evidence type="ECO:0000256" key="1">
    <source>
        <dbReference type="SAM" id="Phobius"/>
    </source>
</evidence>
<feature type="transmembrane region" description="Helical" evidence="1">
    <location>
        <begin position="34"/>
        <end position="55"/>
    </location>
</feature>
<dbReference type="EMBL" id="FNEV01000014">
    <property type="protein sequence ID" value="SDJ74865.1"/>
    <property type="molecule type" value="Genomic_DNA"/>
</dbReference>
<protein>
    <submittedName>
        <fullName evidence="2">Uncharacterized protein</fullName>
    </submittedName>
</protein>
<evidence type="ECO:0000313" key="3">
    <source>
        <dbReference type="Proteomes" id="UP000199225"/>
    </source>
</evidence>
<organism evidence="2 3">
    <name type="scientific">Salimicrobium halophilum</name>
    <dbReference type="NCBI Taxonomy" id="86666"/>
    <lineage>
        <taxon>Bacteria</taxon>
        <taxon>Bacillati</taxon>
        <taxon>Bacillota</taxon>
        <taxon>Bacilli</taxon>
        <taxon>Bacillales</taxon>
        <taxon>Bacillaceae</taxon>
        <taxon>Salimicrobium</taxon>
    </lineage>
</organism>
<feature type="transmembrane region" description="Helical" evidence="1">
    <location>
        <begin position="12"/>
        <end position="28"/>
    </location>
</feature>
<dbReference type="Proteomes" id="UP000199225">
    <property type="component" value="Unassembled WGS sequence"/>
</dbReference>
<dbReference type="RefSeq" id="WP_093194734.1">
    <property type="nucleotide sequence ID" value="NZ_FNEV01000014.1"/>
</dbReference>